<dbReference type="InParanoid" id="S7W5W0"/>
<dbReference type="Proteomes" id="UP000014978">
    <property type="component" value="Unassembled WGS sequence"/>
</dbReference>
<reference evidence="2" key="1">
    <citation type="journal article" date="2013" name="PLoS Genet.">
        <title>The genome of Spraguea lophii and the basis of host-microsporidian interactions.</title>
        <authorList>
            <person name="Campbell S.E."/>
            <person name="Williams T.A."/>
            <person name="Yousuf A."/>
            <person name="Soanes D.M."/>
            <person name="Paszkiewicz K.H."/>
            <person name="Williams B.A.P."/>
        </authorList>
    </citation>
    <scope>NUCLEOTIDE SEQUENCE [LARGE SCALE GENOMIC DNA]</scope>
    <source>
        <strain evidence="2">42_110</strain>
    </source>
</reference>
<accession>S7W5W0</accession>
<dbReference type="EMBL" id="ATCN01000971">
    <property type="protein sequence ID" value="EPR78170.1"/>
    <property type="molecule type" value="Genomic_DNA"/>
</dbReference>
<sequence>MYLLFYSINFNIVSPHFMSVILNLNEKELFNTLNNFSTYSGSKKLEVINKCIEILNENTIPIILPFLLSLDVIEAPNILYKQIEEKILELYANINKIKNFKHKLNKITFKDEEVKVEERETNDNQENIQEKDEIDDIFNVIHSSLLKYSNKEIENIINNLFDIKYKENKTKELQIKAIESLKPVLKTFNQKYTALDNKEIPNNSNLEYKLMNNIKIISLFIDELKEEDIFTIDKDRKSGSA</sequence>
<dbReference type="AlphaFoldDB" id="S7W5W0"/>
<feature type="non-terminal residue" evidence="1">
    <location>
        <position position="241"/>
    </location>
</feature>
<protein>
    <submittedName>
        <fullName evidence="1">Uncharacterized protein</fullName>
    </submittedName>
</protein>
<dbReference type="HOGENOM" id="CLU_1154102_0_0_1"/>
<name>S7W5W0_SPRLO</name>
<comment type="caution">
    <text evidence="1">The sequence shown here is derived from an EMBL/GenBank/DDBJ whole genome shotgun (WGS) entry which is preliminary data.</text>
</comment>
<organism evidence="1 2">
    <name type="scientific">Spraguea lophii (strain 42_110)</name>
    <name type="common">Microsporidian parasite</name>
    <dbReference type="NCBI Taxonomy" id="1358809"/>
    <lineage>
        <taxon>Eukaryota</taxon>
        <taxon>Fungi</taxon>
        <taxon>Fungi incertae sedis</taxon>
        <taxon>Microsporidia</taxon>
        <taxon>Spragueidae</taxon>
        <taxon>Spraguea</taxon>
    </lineage>
</organism>
<gene>
    <name evidence="1" type="ORF">SLOPH_514</name>
</gene>
<proteinExistence type="predicted"/>
<evidence type="ECO:0000313" key="1">
    <source>
        <dbReference type="EMBL" id="EPR78170.1"/>
    </source>
</evidence>
<dbReference type="VEuPathDB" id="MicrosporidiaDB:SLOPH_514"/>
<keyword evidence="2" id="KW-1185">Reference proteome</keyword>
<evidence type="ECO:0000313" key="2">
    <source>
        <dbReference type="Proteomes" id="UP000014978"/>
    </source>
</evidence>